<dbReference type="EMBL" id="JACEFO010001687">
    <property type="protein sequence ID" value="KAF8720904.1"/>
    <property type="molecule type" value="Genomic_DNA"/>
</dbReference>
<dbReference type="AlphaFoldDB" id="A0A835C1B7"/>
<dbReference type="Proteomes" id="UP000636709">
    <property type="component" value="Unassembled WGS sequence"/>
</dbReference>
<proteinExistence type="predicted"/>
<dbReference type="SUPFAM" id="SSF57095">
    <property type="entry name" value="Scorpion toxin-like"/>
    <property type="match status" value="1"/>
</dbReference>
<organism evidence="1 2">
    <name type="scientific">Digitaria exilis</name>
    <dbReference type="NCBI Taxonomy" id="1010633"/>
    <lineage>
        <taxon>Eukaryota</taxon>
        <taxon>Viridiplantae</taxon>
        <taxon>Streptophyta</taxon>
        <taxon>Embryophyta</taxon>
        <taxon>Tracheophyta</taxon>
        <taxon>Spermatophyta</taxon>
        <taxon>Magnoliopsida</taxon>
        <taxon>Liliopsida</taxon>
        <taxon>Poales</taxon>
        <taxon>Poaceae</taxon>
        <taxon>PACMAD clade</taxon>
        <taxon>Panicoideae</taxon>
        <taxon>Panicodae</taxon>
        <taxon>Paniceae</taxon>
        <taxon>Anthephorinae</taxon>
        <taxon>Digitaria</taxon>
    </lineage>
</organism>
<name>A0A835C1B7_9POAL</name>
<reference evidence="1" key="1">
    <citation type="submission" date="2020-07" db="EMBL/GenBank/DDBJ databases">
        <title>Genome sequence and genetic diversity analysis of an under-domesticated orphan crop, white fonio (Digitaria exilis).</title>
        <authorList>
            <person name="Bennetzen J.L."/>
            <person name="Chen S."/>
            <person name="Ma X."/>
            <person name="Wang X."/>
            <person name="Yssel A.E.J."/>
            <person name="Chaluvadi S.R."/>
            <person name="Johnson M."/>
            <person name="Gangashetty P."/>
            <person name="Hamidou F."/>
            <person name="Sanogo M.D."/>
            <person name="Zwaenepoel A."/>
            <person name="Wallace J."/>
            <person name="Van De Peer Y."/>
            <person name="Van Deynze A."/>
        </authorList>
    </citation>
    <scope>NUCLEOTIDE SEQUENCE</scope>
    <source>
        <tissue evidence="1">Leaves</tissue>
    </source>
</reference>
<accession>A0A835C1B7</accession>
<evidence type="ECO:0000313" key="2">
    <source>
        <dbReference type="Proteomes" id="UP000636709"/>
    </source>
</evidence>
<protein>
    <submittedName>
        <fullName evidence="1">Uncharacterized protein</fullName>
    </submittedName>
</protein>
<gene>
    <name evidence="1" type="ORF">HU200_023306</name>
</gene>
<sequence>MAAGGSMPAESASVGGFGCNNHLSSSYKGLCLGLIHDDACNHACLDESSDNISGECDVFQCWCQSKCFESVAAASAPIPA</sequence>
<dbReference type="Gene3D" id="3.30.30.10">
    <property type="entry name" value="Knottin, scorpion toxin-like"/>
    <property type="match status" value="1"/>
</dbReference>
<evidence type="ECO:0000313" key="1">
    <source>
        <dbReference type="EMBL" id="KAF8720904.1"/>
    </source>
</evidence>
<comment type="caution">
    <text evidence="1">The sequence shown here is derived from an EMBL/GenBank/DDBJ whole genome shotgun (WGS) entry which is preliminary data.</text>
</comment>
<keyword evidence="2" id="KW-1185">Reference proteome</keyword>
<dbReference type="OrthoDB" id="685620at2759"/>
<dbReference type="InterPro" id="IPR036574">
    <property type="entry name" value="Scorpion_toxin-like_sf"/>
</dbReference>